<name>A0ACC2WM64_9TREE</name>
<organism evidence="1 2">
    <name type="scientific">Naganishia adeliensis</name>
    <dbReference type="NCBI Taxonomy" id="92952"/>
    <lineage>
        <taxon>Eukaryota</taxon>
        <taxon>Fungi</taxon>
        <taxon>Dikarya</taxon>
        <taxon>Basidiomycota</taxon>
        <taxon>Agaricomycotina</taxon>
        <taxon>Tremellomycetes</taxon>
        <taxon>Filobasidiales</taxon>
        <taxon>Filobasidiaceae</taxon>
        <taxon>Naganishia</taxon>
    </lineage>
</organism>
<evidence type="ECO:0000313" key="2">
    <source>
        <dbReference type="Proteomes" id="UP001230649"/>
    </source>
</evidence>
<comment type="caution">
    <text evidence="1">The sequence shown here is derived from an EMBL/GenBank/DDBJ whole genome shotgun (WGS) entry which is preliminary data.</text>
</comment>
<protein>
    <submittedName>
        <fullName evidence="1">Uncharacterized protein</fullName>
    </submittedName>
</protein>
<accession>A0ACC2WM64</accession>
<dbReference type="Proteomes" id="UP001230649">
    <property type="component" value="Unassembled WGS sequence"/>
</dbReference>
<dbReference type="EMBL" id="JASBWS010000015">
    <property type="protein sequence ID" value="KAJ9112430.1"/>
    <property type="molecule type" value="Genomic_DNA"/>
</dbReference>
<gene>
    <name evidence="1" type="ORF">QFC20_002218</name>
</gene>
<keyword evidence="2" id="KW-1185">Reference proteome</keyword>
<sequence length="924" mass="102498">MPIEVSVASRDMLGVEREEEGQGGGQGDITIRVRPELICYFDFIECVFPDSGNFLCDNEASSNMANSRFEYVRNFELPDPLLPSTHLVVRIDGKGFHRFSDAHGFVKPNDKPALDLMDRAAQRVFEEVPDVVVGFGESDEYSFLIRKDSTLYNRRESKIVTLIVSCFTSAYVFYWPHYMPSTRPLQYPPIFDGRIVQYPSEALVKDYFRWRAVDTHINNLYNTTFWALVLQGGQTPTEANQTLSGTVSGDKNEILFKRFGINYSTLPEQFRRGSTIVRKEGFNNDLDVPATTPPADPRHASNPLFGHKQKKKPRPVPPYDGTNGVVQVVHVDMVKDGFWDDRPWLLQLVEVRSRVVEGKYVEHVDGVSTIVVVCIPPNLTFSTRGRRAPGTSSAYSPLASNEAETPPFHHEPLRDYSHTSKIQGIPDGERRTDGRGGRESPRLRITMRGMAGTGRAIGRRVSGPPEGKASEVDRYIEGVLSGVAEAKAAREKTAEEVAAVEQVEERAAYEVLPGDDHGKDEIVADSAADTSAERSQPALSSPSVLASTIPTAAPSSSTPGKSPPFSKADMSLLAKKLQNRLDEEIRRLKMQKESVKQSLTLRAREFGKDAQVQFGLLGGKVNEVTGYSEIERLKQDVRERENDIARLREEAAQAKDAYDQAVTSRSVSQRDLNSLLERKHNWTDADISRFTHLVRSDHTLNHAVTSSKEALKRAESEVDKAFTALLKSILERYHEEQVWSDKIRSVSTYGSLIVLLINLIVFLGAIAIVEPWKRRRLVRGLEERVKGMVDDVEHTVTDEFELVKSNMASVAATLSELQAALADDSAVDRIHHAFAKQERHQDPEPTTMGEQAPNTSAPRLLAGQSAPHESSLLPSSTLPLLSKISSAAASFVGEQDPHRVDMAIVGTAGLIAGAAVTFLITTFR</sequence>
<evidence type="ECO:0000313" key="1">
    <source>
        <dbReference type="EMBL" id="KAJ9112430.1"/>
    </source>
</evidence>
<reference evidence="1" key="1">
    <citation type="submission" date="2023-04" db="EMBL/GenBank/DDBJ databases">
        <title>Draft Genome sequencing of Naganishia species isolated from polar environments using Oxford Nanopore Technology.</title>
        <authorList>
            <person name="Leo P."/>
            <person name="Venkateswaran K."/>
        </authorList>
    </citation>
    <scope>NUCLEOTIDE SEQUENCE</scope>
    <source>
        <strain evidence="1">MNA-CCFEE 5262</strain>
    </source>
</reference>
<proteinExistence type="predicted"/>